<organism evidence="1 2">
    <name type="scientific">Trematosphaeria pertusa</name>
    <dbReference type="NCBI Taxonomy" id="390896"/>
    <lineage>
        <taxon>Eukaryota</taxon>
        <taxon>Fungi</taxon>
        <taxon>Dikarya</taxon>
        <taxon>Ascomycota</taxon>
        <taxon>Pezizomycotina</taxon>
        <taxon>Dothideomycetes</taxon>
        <taxon>Pleosporomycetidae</taxon>
        <taxon>Pleosporales</taxon>
        <taxon>Massarineae</taxon>
        <taxon>Trematosphaeriaceae</taxon>
        <taxon>Trematosphaeria</taxon>
    </lineage>
</organism>
<evidence type="ECO:0000313" key="2">
    <source>
        <dbReference type="Proteomes" id="UP000800094"/>
    </source>
</evidence>
<name>A0A6A6I5X0_9PLEO</name>
<protein>
    <submittedName>
        <fullName evidence="1">Uncharacterized protein</fullName>
    </submittedName>
</protein>
<gene>
    <name evidence="1" type="ORF">BU26DRAFT_522137</name>
</gene>
<keyword evidence="2" id="KW-1185">Reference proteome</keyword>
<dbReference type="RefSeq" id="XP_033680755.1">
    <property type="nucleotide sequence ID" value="XM_033829709.1"/>
</dbReference>
<dbReference type="GeneID" id="54583039"/>
<sequence length="83" mass="9046">MSLLRVCSSSHANTRLPQLAALKITTPLSLPLAAILALELGTYIATPSIPPTPTSGSKCPRRCENEYEYCMRVNKSTRKDALL</sequence>
<accession>A0A6A6I5X0</accession>
<dbReference type="EMBL" id="ML987200">
    <property type="protein sequence ID" value="KAF2245751.1"/>
    <property type="molecule type" value="Genomic_DNA"/>
</dbReference>
<reference evidence="1" key="1">
    <citation type="journal article" date="2020" name="Stud. Mycol.">
        <title>101 Dothideomycetes genomes: a test case for predicting lifestyles and emergence of pathogens.</title>
        <authorList>
            <person name="Haridas S."/>
            <person name="Albert R."/>
            <person name="Binder M."/>
            <person name="Bloem J."/>
            <person name="Labutti K."/>
            <person name="Salamov A."/>
            <person name="Andreopoulos B."/>
            <person name="Baker S."/>
            <person name="Barry K."/>
            <person name="Bills G."/>
            <person name="Bluhm B."/>
            <person name="Cannon C."/>
            <person name="Castanera R."/>
            <person name="Culley D."/>
            <person name="Daum C."/>
            <person name="Ezra D."/>
            <person name="Gonzalez J."/>
            <person name="Henrissat B."/>
            <person name="Kuo A."/>
            <person name="Liang C."/>
            <person name="Lipzen A."/>
            <person name="Lutzoni F."/>
            <person name="Magnuson J."/>
            <person name="Mondo S."/>
            <person name="Nolan M."/>
            <person name="Ohm R."/>
            <person name="Pangilinan J."/>
            <person name="Park H.-J."/>
            <person name="Ramirez L."/>
            <person name="Alfaro M."/>
            <person name="Sun H."/>
            <person name="Tritt A."/>
            <person name="Yoshinaga Y."/>
            <person name="Zwiers L.-H."/>
            <person name="Turgeon B."/>
            <person name="Goodwin S."/>
            <person name="Spatafora J."/>
            <person name="Crous P."/>
            <person name="Grigoriev I."/>
        </authorList>
    </citation>
    <scope>NUCLEOTIDE SEQUENCE</scope>
    <source>
        <strain evidence="1">CBS 122368</strain>
    </source>
</reference>
<dbReference type="Proteomes" id="UP000800094">
    <property type="component" value="Unassembled WGS sequence"/>
</dbReference>
<dbReference type="AlphaFoldDB" id="A0A6A6I5X0"/>
<proteinExistence type="predicted"/>
<evidence type="ECO:0000313" key="1">
    <source>
        <dbReference type="EMBL" id="KAF2245751.1"/>
    </source>
</evidence>